<keyword evidence="2" id="KW-1185">Reference proteome</keyword>
<reference evidence="2" key="2">
    <citation type="submission" date="2015-01" db="EMBL/GenBank/DDBJ databases">
        <title>Evolutionary Origins and Diversification of the Mycorrhizal Mutualists.</title>
        <authorList>
            <consortium name="DOE Joint Genome Institute"/>
            <consortium name="Mycorrhizal Genomics Consortium"/>
            <person name="Kohler A."/>
            <person name="Kuo A."/>
            <person name="Nagy L.G."/>
            <person name="Floudas D."/>
            <person name="Copeland A."/>
            <person name="Barry K.W."/>
            <person name="Cichocki N."/>
            <person name="Veneault-Fourrey C."/>
            <person name="LaButti K."/>
            <person name="Lindquist E.A."/>
            <person name="Lipzen A."/>
            <person name="Lundell T."/>
            <person name="Morin E."/>
            <person name="Murat C."/>
            <person name="Riley R."/>
            <person name="Ohm R."/>
            <person name="Sun H."/>
            <person name="Tunlid A."/>
            <person name="Henrissat B."/>
            <person name="Grigoriev I.V."/>
            <person name="Hibbett D.S."/>
            <person name="Martin F."/>
        </authorList>
    </citation>
    <scope>NUCLEOTIDE SEQUENCE [LARGE SCALE GENOMIC DNA]</scope>
    <source>
        <strain evidence="2">MAFF 305830</strain>
    </source>
</reference>
<protein>
    <submittedName>
        <fullName evidence="1">Uncharacterized protein</fullName>
    </submittedName>
</protein>
<sequence length="77" mass="8903">MFKDGTYLTWVFSSRHFHICSDSILTCSCFQGVRIFFKASYIRFLQHPDSFVLLASARSHYRIHISVIDTILTGLCP</sequence>
<evidence type="ECO:0000313" key="1">
    <source>
        <dbReference type="EMBL" id="KIM22414.1"/>
    </source>
</evidence>
<name>A0A0C3AQR7_SERVB</name>
<accession>A0A0C3AQR7</accession>
<dbReference type="HOGENOM" id="CLU_2639659_0_0_1"/>
<gene>
    <name evidence="1" type="ORF">M408DRAFT_290423</name>
</gene>
<evidence type="ECO:0000313" key="2">
    <source>
        <dbReference type="Proteomes" id="UP000054097"/>
    </source>
</evidence>
<dbReference type="Proteomes" id="UP000054097">
    <property type="component" value="Unassembled WGS sequence"/>
</dbReference>
<dbReference type="EMBL" id="KN824356">
    <property type="protein sequence ID" value="KIM22414.1"/>
    <property type="molecule type" value="Genomic_DNA"/>
</dbReference>
<proteinExistence type="predicted"/>
<organism evidence="1 2">
    <name type="scientific">Serendipita vermifera MAFF 305830</name>
    <dbReference type="NCBI Taxonomy" id="933852"/>
    <lineage>
        <taxon>Eukaryota</taxon>
        <taxon>Fungi</taxon>
        <taxon>Dikarya</taxon>
        <taxon>Basidiomycota</taxon>
        <taxon>Agaricomycotina</taxon>
        <taxon>Agaricomycetes</taxon>
        <taxon>Sebacinales</taxon>
        <taxon>Serendipitaceae</taxon>
        <taxon>Serendipita</taxon>
    </lineage>
</organism>
<reference evidence="1 2" key="1">
    <citation type="submission" date="2014-04" db="EMBL/GenBank/DDBJ databases">
        <authorList>
            <consortium name="DOE Joint Genome Institute"/>
            <person name="Kuo A."/>
            <person name="Zuccaro A."/>
            <person name="Kohler A."/>
            <person name="Nagy L.G."/>
            <person name="Floudas D."/>
            <person name="Copeland A."/>
            <person name="Barry K.W."/>
            <person name="Cichocki N."/>
            <person name="Veneault-Fourrey C."/>
            <person name="LaButti K."/>
            <person name="Lindquist E.A."/>
            <person name="Lipzen A."/>
            <person name="Lundell T."/>
            <person name="Morin E."/>
            <person name="Murat C."/>
            <person name="Sun H."/>
            <person name="Tunlid A."/>
            <person name="Henrissat B."/>
            <person name="Grigoriev I.V."/>
            <person name="Hibbett D.S."/>
            <person name="Martin F."/>
            <person name="Nordberg H.P."/>
            <person name="Cantor M.N."/>
            <person name="Hua S.X."/>
        </authorList>
    </citation>
    <scope>NUCLEOTIDE SEQUENCE [LARGE SCALE GENOMIC DNA]</scope>
    <source>
        <strain evidence="1 2">MAFF 305830</strain>
    </source>
</reference>
<dbReference type="AlphaFoldDB" id="A0A0C3AQR7"/>